<gene>
    <name evidence="1" type="ORF">METZ01_LOCUS507747</name>
</gene>
<name>A0A383EEN1_9ZZZZ</name>
<evidence type="ECO:0000313" key="1">
    <source>
        <dbReference type="EMBL" id="SVE54893.1"/>
    </source>
</evidence>
<dbReference type="EMBL" id="UINC01225022">
    <property type="protein sequence ID" value="SVE54893.1"/>
    <property type="molecule type" value="Genomic_DNA"/>
</dbReference>
<dbReference type="AlphaFoldDB" id="A0A383EEN1"/>
<reference evidence="1" key="1">
    <citation type="submission" date="2018-05" db="EMBL/GenBank/DDBJ databases">
        <authorList>
            <person name="Lanie J.A."/>
            <person name="Ng W.-L."/>
            <person name="Kazmierczak K.M."/>
            <person name="Andrzejewski T.M."/>
            <person name="Davidsen T.M."/>
            <person name="Wayne K.J."/>
            <person name="Tettelin H."/>
            <person name="Glass J.I."/>
            <person name="Rusch D."/>
            <person name="Podicherti R."/>
            <person name="Tsui H.-C.T."/>
            <person name="Winkler M.E."/>
        </authorList>
    </citation>
    <scope>NUCLEOTIDE SEQUENCE</scope>
</reference>
<sequence>VTPIKEMGLNLAIPHIDLENLVGNTT</sequence>
<accession>A0A383EEN1</accession>
<protein>
    <submittedName>
        <fullName evidence="1">Uncharacterized protein</fullName>
    </submittedName>
</protein>
<organism evidence="1">
    <name type="scientific">marine metagenome</name>
    <dbReference type="NCBI Taxonomy" id="408172"/>
    <lineage>
        <taxon>unclassified sequences</taxon>
        <taxon>metagenomes</taxon>
        <taxon>ecological metagenomes</taxon>
    </lineage>
</organism>
<feature type="non-terminal residue" evidence="1">
    <location>
        <position position="1"/>
    </location>
</feature>
<proteinExistence type="predicted"/>